<feature type="region of interest" description="Disordered" evidence="1">
    <location>
        <begin position="206"/>
        <end position="234"/>
    </location>
</feature>
<organism evidence="2 3">
    <name type="scientific">Agrobacterium tumefaciens</name>
    <dbReference type="NCBI Taxonomy" id="358"/>
    <lineage>
        <taxon>Bacteria</taxon>
        <taxon>Pseudomonadati</taxon>
        <taxon>Pseudomonadota</taxon>
        <taxon>Alphaproteobacteria</taxon>
        <taxon>Hyphomicrobiales</taxon>
        <taxon>Rhizobiaceae</taxon>
        <taxon>Rhizobium/Agrobacterium group</taxon>
        <taxon>Agrobacterium</taxon>
        <taxon>Agrobacterium tumefaciens complex</taxon>
    </lineage>
</organism>
<reference evidence="2" key="1">
    <citation type="submission" date="2020-02" db="EMBL/GenBank/DDBJ databases">
        <title>Unexpected conservation and global transmission of agrobacterial virulence plasmids.</title>
        <authorList>
            <person name="Weisberg A.J."/>
            <person name="Davis E.W. II"/>
            <person name="Tabima J.R."/>
            <person name="Belcher M.S."/>
            <person name="Miller M."/>
            <person name="Kuo C.-H."/>
            <person name="Loper J.E."/>
            <person name="Grunwald N.J."/>
            <person name="Putnam M.L."/>
            <person name="Chang J.H."/>
        </authorList>
    </citation>
    <scope>NUCLEOTIDE SEQUENCE</scope>
    <source>
        <strain evidence="2">Q15/94</strain>
    </source>
</reference>
<dbReference type="Proteomes" id="UP000663946">
    <property type="component" value="Chromosome 1"/>
</dbReference>
<proteinExistence type="predicted"/>
<dbReference type="EMBL" id="CP049216">
    <property type="protein sequence ID" value="QTG12426.1"/>
    <property type="molecule type" value="Genomic_DNA"/>
</dbReference>
<sequence length="269" mass="30470">MTATSKKPTKFSETWDGESGKQRSISIFRRLQNQQIVEYGVMRVLIGGEYSGTLRDAFIAEGYDAMSCDLSPTQVPGPHYQGNWWDVMFDGWDLAIFHPTCTFMANSSSKHLFNGMDKRGGLNIDRWVKMGQAAWDLYDLRERCPVRYVAYENPVMLRYAQIMSGVEKLPCQTVQPWWFGDDENGPDNEKKATCWWTEGGLPKLTRTGTLDGKTARESVHRHAPTSDPEVRRMARSKLHPGHAKAIAKQWGGYVARQLAGQLDFSDILG</sequence>
<evidence type="ECO:0000313" key="2">
    <source>
        <dbReference type="EMBL" id="QTG12426.1"/>
    </source>
</evidence>
<dbReference type="AlphaFoldDB" id="A0AAJ4N0K2"/>
<evidence type="ECO:0000313" key="3">
    <source>
        <dbReference type="Proteomes" id="UP000663946"/>
    </source>
</evidence>
<gene>
    <name evidence="2" type="ORF">G6M86_03825</name>
</gene>
<evidence type="ECO:0000256" key="1">
    <source>
        <dbReference type="SAM" id="MobiDB-lite"/>
    </source>
</evidence>
<accession>A0AAJ4N0K2</accession>
<protein>
    <submittedName>
        <fullName evidence="2">Uncharacterized protein</fullName>
    </submittedName>
</protein>
<dbReference type="RefSeq" id="WP_333721900.1">
    <property type="nucleotide sequence ID" value="NZ_CP049216.1"/>
</dbReference>
<name>A0AAJ4N0K2_AGRTU</name>